<organism evidence="1 2">
    <name type="scientific">Pseudoalteromonas byunsanensis</name>
    <dbReference type="NCBI Taxonomy" id="327939"/>
    <lineage>
        <taxon>Bacteria</taxon>
        <taxon>Pseudomonadati</taxon>
        <taxon>Pseudomonadota</taxon>
        <taxon>Gammaproteobacteria</taxon>
        <taxon>Alteromonadales</taxon>
        <taxon>Pseudoalteromonadaceae</taxon>
        <taxon>Pseudoalteromonas</taxon>
    </lineage>
</organism>
<comment type="caution">
    <text evidence="1">The sequence shown here is derived from an EMBL/GenBank/DDBJ whole genome shotgun (WGS) entry which is preliminary data.</text>
</comment>
<dbReference type="AlphaFoldDB" id="A0A1S1N9Z3"/>
<keyword evidence="2" id="KW-1185">Reference proteome</keyword>
<protein>
    <submittedName>
        <fullName evidence="1">Uncharacterized protein</fullName>
    </submittedName>
</protein>
<accession>A0A1S1N9Z3</accession>
<dbReference type="Proteomes" id="UP000180253">
    <property type="component" value="Unassembled WGS sequence"/>
</dbReference>
<dbReference type="EMBL" id="MNAN01000026">
    <property type="protein sequence ID" value="OHU96498.1"/>
    <property type="molecule type" value="Genomic_DNA"/>
</dbReference>
<evidence type="ECO:0000313" key="2">
    <source>
        <dbReference type="Proteomes" id="UP000180253"/>
    </source>
</evidence>
<reference evidence="1 2" key="1">
    <citation type="submission" date="2016-10" db="EMBL/GenBank/DDBJ databases">
        <title>Pseudoalteromonas amylolytica sp. nov., isolated from the surface seawater.</title>
        <authorList>
            <person name="Wu Y.-H."/>
            <person name="Cheng H."/>
            <person name="Jin X.-B."/>
            <person name="Wang C.-S."/>
            <person name="Xu X.-W."/>
        </authorList>
    </citation>
    <scope>NUCLEOTIDE SEQUENCE [LARGE SCALE GENOMIC DNA]</scope>
    <source>
        <strain evidence="1 2">JCM 12483</strain>
    </source>
</reference>
<evidence type="ECO:0000313" key="1">
    <source>
        <dbReference type="EMBL" id="OHU96498.1"/>
    </source>
</evidence>
<name>A0A1S1N9Z3_9GAMM</name>
<sequence>MLVSTLMLGCASSGNEPMELTTTNYDDDSYARRIMRGININNLDDKEVPKDAMQQVIGHGGSWALFSYANGSSGSSAALTGIAGYLLEPEDRASRISMIGLAEVDKGQPATQKDVAGMFDEELRQLYIAMYDLPSEKISAIEPTSFNEYFSFQGRTFLVKDNEYCENRLDIAIKGKTLKGPGIWIKKTADERYQKLKEDYDAYYKKEMEKYGGCLISILVSTKNSTRVSGEQYPWLNKDKDYITAHFDYLMMPNEILTKAIIDSKVKSLYIYTPAVSYSVGKEFEKMESLAYPTVTSNYGQFLFVKPKL</sequence>
<proteinExistence type="predicted"/>
<dbReference type="STRING" id="327939.BIW53_04000"/>
<gene>
    <name evidence="1" type="ORF">BIW53_04000</name>
</gene>